<evidence type="ECO:0000313" key="1">
    <source>
        <dbReference type="EMBL" id="MQL56618.1"/>
    </source>
</evidence>
<sequence length="554" mass="62849">MELIDGIALENIIQKYGISVPLIPAEEHVKVHKKEEGESSVTKVKDDGIYFPISVSEALDRAKNKIAHLGEPKLSSITIIAKRLYIFSIKASFKVPGKGRRSLSLKKAMSIDGKEISPDNIILEKSTVGRIKYITNKEKFLKIKEEVKQRVISELPSNSEDIRIKEESVKKCWIASSIEFTFDIGYTKARVTIGDKEEVTVEPLTLEQVRKITNAEKIEKIPNGWKCYRTDDKYEYEIILNEVGIIKQTMRRIKRSIALELTKEIGNVLEVKEGAEGYLITLDNGKEVKECYVKDVNDVMCKTIGIGSKTALEISEKDFTNFMYAQPTSYNIVYDNGWKVLLISTTGKCEYIVSLDGKFIVNREINENYCKAWLASKFTDYVVKRNGNEIVGVGTDGNFNYSFVWDLKGNLKQTMKRINKDYAVKLVKTRLGVEGNVRTLEVNDGVKIDILSGNIHYLFKVNNEGKIVKSLNVMEISAFIGKNNIIDWGYNTTTGKPIIKVDEGNKYSYYFIEGNEFRKVGEEGKGVFSKLMSGFRKVVDPKLRIDTKDVMDLI</sequence>
<evidence type="ECO:0000313" key="2">
    <source>
        <dbReference type="Proteomes" id="UP000474054"/>
    </source>
</evidence>
<organism evidence="1 2">
    <name type="scientific">Acidianus ambivalens</name>
    <name type="common">Desulfurolobus ambivalens</name>
    <dbReference type="NCBI Taxonomy" id="2283"/>
    <lineage>
        <taxon>Archaea</taxon>
        <taxon>Thermoproteota</taxon>
        <taxon>Thermoprotei</taxon>
        <taxon>Sulfolobales</taxon>
        <taxon>Sulfolobaceae</taxon>
        <taxon>Acidianus</taxon>
    </lineage>
</organism>
<accession>A0A6G1T7L9</accession>
<protein>
    <submittedName>
        <fullName evidence="1">Uncharacterized protein</fullName>
    </submittedName>
</protein>
<comment type="caution">
    <text evidence="1">The sequence shown here is derived from an EMBL/GenBank/DDBJ whole genome shotgun (WGS) entry which is preliminary data.</text>
</comment>
<name>A0A6G1T7L9_ACIAM</name>
<dbReference type="AlphaFoldDB" id="A0A6G1T7L9"/>
<proteinExistence type="predicted"/>
<reference evidence="1 2" key="1">
    <citation type="submission" date="2019-10" db="EMBL/GenBank/DDBJ databases">
        <title>Comparative genomics of sulfur disproportionating microorganisms.</title>
        <authorList>
            <person name="Ward L.M."/>
            <person name="Bertran E."/>
            <person name="Johnston D."/>
        </authorList>
    </citation>
    <scope>NUCLEOTIDE SEQUENCE [LARGE SCALE GENOMIC DNA]</scope>
    <source>
        <strain evidence="1 2">DSM 3772</strain>
    </source>
</reference>
<gene>
    <name evidence="1" type="ORF">GFB69_13210</name>
</gene>
<dbReference type="EMBL" id="WHYS01000012">
    <property type="protein sequence ID" value="MQL56618.1"/>
    <property type="molecule type" value="Genomic_DNA"/>
</dbReference>
<dbReference type="Proteomes" id="UP000474054">
    <property type="component" value="Unassembled WGS sequence"/>
</dbReference>